<protein>
    <submittedName>
        <fullName evidence="11">RND family efflux transporter MFP subunit</fullName>
    </submittedName>
</protein>
<dbReference type="Gene3D" id="2.40.420.20">
    <property type="match status" value="1"/>
</dbReference>
<dbReference type="InterPro" id="IPR006143">
    <property type="entry name" value="RND_pump_MFP"/>
</dbReference>
<comment type="subcellular location">
    <subcellularLocation>
        <location evidence="1">Cell membrane</location>
    </subcellularLocation>
</comment>
<dbReference type="Gene3D" id="2.40.30.170">
    <property type="match status" value="1"/>
</dbReference>
<evidence type="ECO:0000256" key="4">
    <source>
        <dbReference type="ARBA" id="ARBA00022519"/>
    </source>
</evidence>
<dbReference type="Gene3D" id="2.40.50.100">
    <property type="match status" value="1"/>
</dbReference>
<keyword evidence="12" id="KW-1185">Reference proteome</keyword>
<evidence type="ECO:0000256" key="6">
    <source>
        <dbReference type="SAM" id="MobiDB-lite"/>
    </source>
</evidence>
<evidence type="ECO:0000259" key="9">
    <source>
        <dbReference type="Pfam" id="PF25944"/>
    </source>
</evidence>
<feature type="domain" description="YknX-like C-terminal permuted SH3-like" evidence="10">
    <location>
        <begin position="325"/>
        <end position="389"/>
    </location>
</feature>
<dbReference type="Proteomes" id="UP000236919">
    <property type="component" value="Unassembled WGS sequence"/>
</dbReference>
<dbReference type="GO" id="GO:1990281">
    <property type="term" value="C:efflux pump complex"/>
    <property type="evidence" value="ECO:0007669"/>
    <property type="project" value="TreeGrafter"/>
</dbReference>
<dbReference type="GO" id="GO:0015562">
    <property type="term" value="F:efflux transmembrane transporter activity"/>
    <property type="evidence" value="ECO:0007669"/>
    <property type="project" value="TreeGrafter"/>
</dbReference>
<feature type="domain" description="Multidrug resistance protein MdtA-like beta-barrel" evidence="9">
    <location>
        <begin position="239"/>
        <end position="319"/>
    </location>
</feature>
<accession>A0A2S4MIX1</accession>
<dbReference type="InterPro" id="IPR058625">
    <property type="entry name" value="MdtA-like_BSH"/>
</dbReference>
<evidence type="ECO:0000256" key="2">
    <source>
        <dbReference type="ARBA" id="ARBA00009477"/>
    </source>
</evidence>
<gene>
    <name evidence="11" type="ORF">CYD53_103451</name>
</gene>
<dbReference type="InterPro" id="IPR058637">
    <property type="entry name" value="YknX-like_C"/>
</dbReference>
<keyword evidence="5" id="KW-0472">Membrane</keyword>
<evidence type="ECO:0000313" key="12">
    <source>
        <dbReference type="Proteomes" id="UP000236919"/>
    </source>
</evidence>
<keyword evidence="4" id="KW-0997">Cell inner membrane</keyword>
<evidence type="ECO:0000259" key="10">
    <source>
        <dbReference type="Pfam" id="PF25989"/>
    </source>
</evidence>
<comment type="caution">
    <text evidence="11">The sequence shown here is derived from an EMBL/GenBank/DDBJ whole genome shotgun (WGS) entry which is preliminary data.</text>
</comment>
<dbReference type="RefSeq" id="WP_181011748.1">
    <property type="nucleotide sequence ID" value="NZ_PQFZ01000003.1"/>
</dbReference>
<feature type="compositionally biased region" description="Polar residues" evidence="6">
    <location>
        <begin position="397"/>
        <end position="413"/>
    </location>
</feature>
<keyword evidence="3" id="KW-1003">Cell membrane</keyword>
<feature type="region of interest" description="Disordered" evidence="6">
    <location>
        <begin position="394"/>
        <end position="413"/>
    </location>
</feature>
<feature type="domain" description="Multidrug resistance protein MdtA-like barrel-sandwich hybrid" evidence="8">
    <location>
        <begin position="92"/>
        <end position="231"/>
    </location>
</feature>
<name>A0A2S4MIX1_9HYPH</name>
<dbReference type="NCBIfam" id="TIGR01730">
    <property type="entry name" value="RND_mfp"/>
    <property type="match status" value="1"/>
</dbReference>
<evidence type="ECO:0000259" key="8">
    <source>
        <dbReference type="Pfam" id="PF25917"/>
    </source>
</evidence>
<feature type="domain" description="Multidrug resistance protein MdtA-like alpha-helical hairpin" evidence="7">
    <location>
        <begin position="131"/>
        <end position="200"/>
    </location>
</feature>
<dbReference type="Gene3D" id="1.10.287.470">
    <property type="entry name" value="Helix hairpin bin"/>
    <property type="match status" value="1"/>
</dbReference>
<dbReference type="Pfam" id="PF25989">
    <property type="entry name" value="YknX_C"/>
    <property type="match status" value="1"/>
</dbReference>
<dbReference type="PANTHER" id="PTHR30469">
    <property type="entry name" value="MULTIDRUG RESISTANCE PROTEIN MDTA"/>
    <property type="match status" value="1"/>
</dbReference>
<evidence type="ECO:0000256" key="5">
    <source>
        <dbReference type="ARBA" id="ARBA00023136"/>
    </source>
</evidence>
<evidence type="ECO:0000256" key="1">
    <source>
        <dbReference type="ARBA" id="ARBA00004236"/>
    </source>
</evidence>
<evidence type="ECO:0000256" key="3">
    <source>
        <dbReference type="ARBA" id="ARBA00022475"/>
    </source>
</evidence>
<dbReference type="EMBL" id="PQFZ01000003">
    <property type="protein sequence ID" value="POR54347.1"/>
    <property type="molecule type" value="Genomic_DNA"/>
</dbReference>
<dbReference type="SUPFAM" id="SSF111369">
    <property type="entry name" value="HlyD-like secretion proteins"/>
    <property type="match status" value="1"/>
</dbReference>
<evidence type="ECO:0000259" key="7">
    <source>
        <dbReference type="Pfam" id="PF25876"/>
    </source>
</evidence>
<organism evidence="11 12">
    <name type="scientific">Bosea psychrotolerans</name>
    <dbReference type="NCBI Taxonomy" id="1871628"/>
    <lineage>
        <taxon>Bacteria</taxon>
        <taxon>Pseudomonadati</taxon>
        <taxon>Pseudomonadota</taxon>
        <taxon>Alphaproteobacteria</taxon>
        <taxon>Hyphomicrobiales</taxon>
        <taxon>Boseaceae</taxon>
        <taxon>Bosea</taxon>
    </lineage>
</organism>
<sequence length="413" mass="43530">MAVLTFGRVALLAVVGAVGAGAGFHYAGKPVPWPLDKIPYGKVIPPLTEAAQPAQRAAAPQRPPVTIVTAKAERMPMPVRLDAIGTVQTLSAVTVRSRVESQIMEVGFKDGDYVKKGDLLFRLDSRQLETQLRQAEANVVRDKASLVSAEADLRRAEELAKRDFATDQRLETARAAAATLRASIRGGEAAVDGLKVQLSYYTIVSPVSGRIGVAALKEGNIAKVGDTSGALATINQIDPIYASFALPQRHLPAIRAAMNADTATVLATQQGVAKGVEGKIAVVDNTVDATTGTIQLRAIFDNAAEVLWPGALCQIRVTLRVEPDALTVPREAVQNGQNGPFVFVIEDNIAKARTVVLDRTVDGRVVLASGLTGGEAVVVDGALLLTNGARTIERNRGGQQVPSNQTSQRGSAG</sequence>
<dbReference type="AlphaFoldDB" id="A0A2S4MIX1"/>
<proteinExistence type="inferred from homology"/>
<dbReference type="InterPro" id="IPR058626">
    <property type="entry name" value="MdtA-like_b-barrel"/>
</dbReference>
<dbReference type="Pfam" id="PF25876">
    <property type="entry name" value="HH_MFP_RND"/>
    <property type="match status" value="1"/>
</dbReference>
<dbReference type="InterPro" id="IPR058624">
    <property type="entry name" value="MdtA-like_HH"/>
</dbReference>
<evidence type="ECO:0000313" key="11">
    <source>
        <dbReference type="EMBL" id="POR54347.1"/>
    </source>
</evidence>
<dbReference type="PANTHER" id="PTHR30469:SF36">
    <property type="entry name" value="BLL3903 PROTEIN"/>
    <property type="match status" value="1"/>
</dbReference>
<comment type="similarity">
    <text evidence="2">Belongs to the membrane fusion protein (MFP) (TC 8.A.1) family.</text>
</comment>
<dbReference type="Pfam" id="PF25944">
    <property type="entry name" value="Beta-barrel_RND"/>
    <property type="match status" value="1"/>
</dbReference>
<reference evidence="11 12" key="1">
    <citation type="submission" date="2018-01" db="EMBL/GenBank/DDBJ databases">
        <title>Genomic Encyclopedia of Type Strains, Phase III (KMG-III): the genomes of soil and plant-associated and newly described type strains.</title>
        <authorList>
            <person name="Whitman W."/>
        </authorList>
    </citation>
    <scope>NUCLEOTIDE SEQUENCE [LARGE SCALE GENOMIC DNA]</scope>
    <source>
        <strain evidence="11 12">1131</strain>
    </source>
</reference>
<dbReference type="Pfam" id="PF25917">
    <property type="entry name" value="BSH_RND"/>
    <property type="match status" value="1"/>
</dbReference>